<dbReference type="Gene3D" id="3.30.390.110">
    <property type="match status" value="1"/>
</dbReference>
<keyword evidence="2" id="KW-1185">Reference proteome</keyword>
<dbReference type="EMBL" id="JAGKQM010000874">
    <property type="protein sequence ID" value="KAH0853015.1"/>
    <property type="molecule type" value="Genomic_DNA"/>
</dbReference>
<organism evidence="1 2">
    <name type="scientific">Brassica napus</name>
    <name type="common">Rape</name>
    <dbReference type="NCBI Taxonomy" id="3708"/>
    <lineage>
        <taxon>Eukaryota</taxon>
        <taxon>Viridiplantae</taxon>
        <taxon>Streptophyta</taxon>
        <taxon>Embryophyta</taxon>
        <taxon>Tracheophyta</taxon>
        <taxon>Spermatophyta</taxon>
        <taxon>Magnoliopsida</taxon>
        <taxon>eudicotyledons</taxon>
        <taxon>Gunneridae</taxon>
        <taxon>Pentapetalae</taxon>
        <taxon>rosids</taxon>
        <taxon>malvids</taxon>
        <taxon>Brassicales</taxon>
        <taxon>Brassicaceae</taxon>
        <taxon>Brassiceae</taxon>
        <taxon>Brassica</taxon>
    </lineage>
</organism>
<protein>
    <submittedName>
        <fullName evidence="1">Uncharacterized protein</fullName>
    </submittedName>
</protein>
<accession>A0ABQ7XAP0</accession>
<evidence type="ECO:0000313" key="1">
    <source>
        <dbReference type="EMBL" id="KAH0853015.1"/>
    </source>
</evidence>
<dbReference type="Proteomes" id="UP000824890">
    <property type="component" value="Unassembled WGS sequence"/>
</dbReference>
<name>A0ABQ7XAP0_BRANA</name>
<gene>
    <name evidence="1" type="ORF">HID58_090739</name>
</gene>
<sequence>KERKASTLPFVGFLHLRRNALLVVSFTSISDGSFSLTTSFVSITSVTSSSLPTRQTRNRFRLNHIQLQLQFQNKFSGKKNNYFLVKQFGRGNANSNNLCKLNSYRHSGLAYQKTVTRRKVWYLEPPRQKQNKLKLYVNKFIGYKDFSWAV</sequence>
<feature type="non-terminal residue" evidence="1">
    <location>
        <position position="1"/>
    </location>
</feature>
<proteinExistence type="predicted"/>
<evidence type="ECO:0000313" key="2">
    <source>
        <dbReference type="Proteomes" id="UP000824890"/>
    </source>
</evidence>
<comment type="caution">
    <text evidence="1">The sequence shown here is derived from an EMBL/GenBank/DDBJ whole genome shotgun (WGS) entry which is preliminary data.</text>
</comment>
<reference evidence="1 2" key="1">
    <citation type="submission" date="2021-05" db="EMBL/GenBank/DDBJ databases">
        <title>Genome Assembly of Synthetic Allotetraploid Brassica napus Reveals Homoeologous Exchanges between Subgenomes.</title>
        <authorList>
            <person name="Davis J.T."/>
        </authorList>
    </citation>
    <scope>NUCLEOTIDE SEQUENCE [LARGE SCALE GENOMIC DNA]</scope>
    <source>
        <strain evidence="2">cv. Da-Ae</strain>
        <tissue evidence="1">Seedling</tissue>
    </source>
</reference>